<dbReference type="Proteomes" id="UP001179181">
    <property type="component" value="Unassembled WGS sequence"/>
</dbReference>
<gene>
    <name evidence="1" type="ORF">FHS68_003885</name>
</gene>
<dbReference type="EMBL" id="JAASQJ010000004">
    <property type="protein sequence ID" value="NIJ54698.1"/>
    <property type="molecule type" value="Genomic_DNA"/>
</dbReference>
<reference evidence="1 2" key="1">
    <citation type="submission" date="2020-03" db="EMBL/GenBank/DDBJ databases">
        <title>Genomic Encyclopedia of Type Strains, Phase IV (KMG-IV): sequencing the most valuable type-strain genomes for metagenomic binning, comparative biology and taxonomic classification.</title>
        <authorList>
            <person name="Goeker M."/>
        </authorList>
    </citation>
    <scope>NUCLEOTIDE SEQUENCE [LARGE SCALE GENOMIC DNA]</scope>
    <source>
        <strain evidence="1 2">DSM 102865</strain>
    </source>
</reference>
<protein>
    <recommendedName>
        <fullName evidence="3">Baseplate J-like protein</fullName>
    </recommendedName>
</protein>
<keyword evidence="2" id="KW-1185">Reference proteome</keyword>
<evidence type="ECO:0008006" key="3">
    <source>
        <dbReference type="Google" id="ProtNLM"/>
    </source>
</evidence>
<comment type="caution">
    <text evidence="1">The sequence shown here is derived from an EMBL/GenBank/DDBJ whole genome shotgun (WGS) entry which is preliminary data.</text>
</comment>
<name>A0ABX0UNY3_9BACT</name>
<sequence length="1380" mass="154888">MKNCQCQTDIPREGSGQLTRFLKALAPEYARIDDRSFTDLLNFAKNYASHIRFYKLPDDQCPDEGSWRSFFRNDLTVLAASVAQFDLAQVQKDYLETRDQFEQSPGIRIFKALFKPIIGICTALDKWASRSSLDFPLRKDIELAIHSTLSKQIMSVYVLSKSAMLVNNGNDLDIEFEPVDDSLWGLDNDILINTTLYKGTKLADQLFHASLEIDTIFNACFGVITQIAGNVEDYLAFSLEKYPRHQPHMALFIAFLQLFKLAQDQLNGLTEKHLNYYYRDILHLTEKPAQPDHVNLIFELAKGTDAFALSKGTELSAGKDDTGVELVYETDRELVLNKAHVKEISTVFIETKTRSITGADGTLTTIQRSRLYSRPVANSADGFGKPFKEEVPKWHPFGADAVRRLTSCGSIQSLQGSNYAKTGFAMASPQLRLGSGQRELTMKVAGLTGSSLTEKAFFINGTFEKKWRKIERLPEGLRNNWIATNGGHVSTFDWNGFFFDKGIFHIFLPKEAPGLIPYDPEIHTHVHYATTEPVLEITFDQDAEEIDTALFDSLAFRKPEDFQLNIVVKGHTGVVTENEQGVQPADKPFYPFTLLPNHGSILEVRSNEIAAKRYTSPKIDSLETHWQDGKGLGRSGANPEVVVQQDGLSIRLSKPDLVGGNFELAQKIAQSSKLNSISVDYTTDTKQINPEFDQFFHVYPFGAAETDVTQNYAVNHHLGNMQMAYQVGSGADRPIVYAGNQILPGFKFGLRPLGLNTDVLKKDLEPASIDLGSMLGAGGTVRFNEFNTNNLRNALPNVMAISGARAVALGRAGKATSQNLSLLQQNQYSGYIMQEGNLYIGIGNLNPPQNLSLLFQIAEGSGMDDDKDVPPIHWSYLSNNYWLPLPASHVISDNTYGLQTTGIILLDIPEDATSNNTLLTTGLHWLCISVDADSHRFPYIINIVAQAVKATFKDQDNAASHFAKPLPAGSVAKLVDKPAAVKKVEQPFESYGAVPKEIGKEFWMRASERLRHKDRAITAHDYEKLVLEYFPDIFKVKCITHKDPNCNCRDIVLTDNAFDFADQNVPAATDGNNNSVIAKAMIGLARKNREQSQKIADLLVCCGTQVAPGHVTVIPIANMRNRNSVNILQPRTSRRLMLDIEKFLLKRTSPFVKVHARNPVYEEILLAFRVKFRPGVDKGYYLKKLNDEVIQFLTPWVFSEELDVPFTGKVYASAVINFIEERCYVDYVSDFMMYVTKCNCCSHTFLEGIEKILREYLLHEQQPVLKTDVADEVWDFIRDQSENVVEIAERLVLYWNNYSKQEQELMLAVIKWFIEKVKELGISDLLGTMKAFPDFTLTTMAEPSEARSILVSAPQHIILLEEDDAPLKPCQKKNEPANQI</sequence>
<evidence type="ECO:0000313" key="2">
    <source>
        <dbReference type="Proteomes" id="UP001179181"/>
    </source>
</evidence>
<dbReference type="RefSeq" id="WP_167273453.1">
    <property type="nucleotide sequence ID" value="NZ_JAASQJ010000004.1"/>
</dbReference>
<organism evidence="1 2">
    <name type="scientific">Dyadobacter arcticus</name>
    <dbReference type="NCBI Taxonomy" id="1078754"/>
    <lineage>
        <taxon>Bacteria</taxon>
        <taxon>Pseudomonadati</taxon>
        <taxon>Bacteroidota</taxon>
        <taxon>Cytophagia</taxon>
        <taxon>Cytophagales</taxon>
        <taxon>Spirosomataceae</taxon>
        <taxon>Dyadobacter</taxon>
    </lineage>
</organism>
<proteinExistence type="predicted"/>
<accession>A0ABX0UNY3</accession>
<evidence type="ECO:0000313" key="1">
    <source>
        <dbReference type="EMBL" id="NIJ54698.1"/>
    </source>
</evidence>